<dbReference type="InterPro" id="IPR005708">
    <property type="entry name" value="Homogentis_dOase"/>
</dbReference>
<dbReference type="CDD" id="cd07000">
    <property type="entry name" value="cupin_HGO_N"/>
    <property type="match status" value="1"/>
</dbReference>
<dbReference type="InterPro" id="IPR046451">
    <property type="entry name" value="HgmA_C"/>
</dbReference>
<evidence type="ECO:0000256" key="1">
    <source>
        <dbReference type="ARBA" id="ARBA00001962"/>
    </source>
</evidence>
<dbReference type="PANTHER" id="PTHR11056:SF4">
    <property type="entry name" value="HOMOGENTISATE 1,2-DIOXYGENASE"/>
    <property type="match status" value="1"/>
</dbReference>
<evidence type="ECO:0000313" key="7">
    <source>
        <dbReference type="EMBL" id="KAL2855943.1"/>
    </source>
</evidence>
<dbReference type="Pfam" id="PF20510">
    <property type="entry name" value="HgmA_N"/>
    <property type="match status" value="1"/>
</dbReference>
<comment type="cofactor">
    <cofactor evidence="1">
        <name>Fe cation</name>
        <dbReference type="ChEBI" id="CHEBI:24875"/>
    </cofactor>
</comment>
<dbReference type="InterPro" id="IPR011051">
    <property type="entry name" value="RmlC_Cupin_sf"/>
</dbReference>
<keyword evidence="8" id="KW-1185">Reference proteome</keyword>
<feature type="domain" description="Homogentisate 1,2-dioxygenase N-terminal" evidence="6">
    <location>
        <begin position="38"/>
        <end position="313"/>
    </location>
</feature>
<evidence type="ECO:0000259" key="5">
    <source>
        <dbReference type="Pfam" id="PF04209"/>
    </source>
</evidence>
<dbReference type="InterPro" id="IPR014710">
    <property type="entry name" value="RmlC-like_jellyroll"/>
</dbReference>
<organism evidence="7 8">
    <name type="scientific">Aspergillus pseudoustus</name>
    <dbReference type="NCBI Taxonomy" id="1810923"/>
    <lineage>
        <taxon>Eukaryota</taxon>
        <taxon>Fungi</taxon>
        <taxon>Dikarya</taxon>
        <taxon>Ascomycota</taxon>
        <taxon>Pezizomycotina</taxon>
        <taxon>Eurotiomycetes</taxon>
        <taxon>Eurotiomycetidae</taxon>
        <taxon>Eurotiales</taxon>
        <taxon>Aspergillaceae</taxon>
        <taxon>Aspergillus</taxon>
        <taxon>Aspergillus subgen. Nidulantes</taxon>
    </lineage>
</organism>
<proteinExistence type="inferred from homology"/>
<evidence type="ECO:0000256" key="4">
    <source>
        <dbReference type="ARBA" id="ARBA00013127"/>
    </source>
</evidence>
<comment type="similarity">
    <text evidence="3">Belongs to the homogentisate dioxygenase family.</text>
</comment>
<reference evidence="7 8" key="1">
    <citation type="submission" date="2024-07" db="EMBL/GenBank/DDBJ databases">
        <title>Section-level genome sequencing and comparative genomics of Aspergillus sections Usti and Cavernicolus.</title>
        <authorList>
            <consortium name="Lawrence Berkeley National Laboratory"/>
            <person name="Nybo J.L."/>
            <person name="Vesth T.C."/>
            <person name="Theobald S."/>
            <person name="Frisvad J.C."/>
            <person name="Larsen T.O."/>
            <person name="Kjaerboelling I."/>
            <person name="Rothschild-Mancinelli K."/>
            <person name="Lyhne E.K."/>
            <person name="Kogle M.E."/>
            <person name="Barry K."/>
            <person name="Clum A."/>
            <person name="Na H."/>
            <person name="Ledsgaard L."/>
            <person name="Lin J."/>
            <person name="Lipzen A."/>
            <person name="Kuo A."/>
            <person name="Riley R."/>
            <person name="Mondo S."/>
            <person name="Labutti K."/>
            <person name="Haridas S."/>
            <person name="Pangalinan J."/>
            <person name="Salamov A.A."/>
            <person name="Simmons B.A."/>
            <person name="Magnuson J.K."/>
            <person name="Chen J."/>
            <person name="Drula E."/>
            <person name="Henrissat B."/>
            <person name="Wiebenga A."/>
            <person name="Lubbers R.J."/>
            <person name="Gomes A.C."/>
            <person name="Makela M.R."/>
            <person name="Stajich J."/>
            <person name="Grigoriev I.V."/>
            <person name="Mortensen U.H."/>
            <person name="De Vries R.P."/>
            <person name="Baker S.E."/>
            <person name="Andersen M.R."/>
        </authorList>
    </citation>
    <scope>NUCLEOTIDE SEQUENCE [LARGE SCALE GENOMIC DNA]</scope>
    <source>
        <strain evidence="7 8">CBS 123904</strain>
    </source>
</reference>
<name>A0ABR4KXI2_9EURO</name>
<comment type="pathway">
    <text evidence="2">Amino-acid degradation; L-phenylalanine degradation; acetoacetate and fumarate from L-phenylalanine: step 4/6.</text>
</comment>
<dbReference type="EC" id="1.13.11.5" evidence="4"/>
<dbReference type="InterPro" id="IPR046452">
    <property type="entry name" value="HgmA_N"/>
</dbReference>
<evidence type="ECO:0000256" key="3">
    <source>
        <dbReference type="ARBA" id="ARBA00007757"/>
    </source>
</evidence>
<gene>
    <name evidence="7" type="ORF">BJY01DRAFT_243124</name>
</gene>
<protein>
    <recommendedName>
        <fullName evidence="4">homogentisate 1,2-dioxygenase</fullName>
        <ecNumber evidence="4">1.13.11.5</ecNumber>
    </recommendedName>
</protein>
<dbReference type="Proteomes" id="UP001610446">
    <property type="component" value="Unassembled WGS sequence"/>
</dbReference>
<dbReference type="SUPFAM" id="SSF51182">
    <property type="entry name" value="RmlC-like cupins"/>
    <property type="match status" value="1"/>
</dbReference>
<dbReference type="Pfam" id="PF04209">
    <property type="entry name" value="HgmA_C"/>
    <property type="match status" value="1"/>
</dbReference>
<sequence>MAVDNSVAEKYKKIFHFSDNLRDGKVPTSALRENDPYQYQSGLGNHFESEAIPGTLPYGQNNPRVSRFELYTEQVTGSAFVTPRDKNKHSWLYRAQPSVANFGTGPPPDIPDVEANFSLGNPHVQIAPTQIGWLPFDMPQTNEKVDFVQGLKAVAGSGDPYVGEGVAMHMYLANASMEKRAMVNCDGELLIVPQKGTLDIQTEYGNLWVQPGEIVVIQRGQRFTVKLPDGQSRGYVQEVWGSYFELPNLGPLGSNSLASPRDFLSPIAAYDIDKSEWQIVYKQGGKFSACIQDHSPYDVVAWSGNYVPYKYDLTKFIYVGSISVDHIDPSIFCCLTAKSKDPITPLVDFLVVGPRFDVSVHTYRPPYYHRNCASELMGFIHGEWMGPAEEFYPGGLHFETGFVPHGLEPKVYNKATSLEPPVMKIMEHDLGFMFESSRPLLITNWAWNHPRKHDHDHSNVWGGLDNKFIKYQQQISAVIPMESGDKRTH</sequence>
<dbReference type="PANTHER" id="PTHR11056">
    <property type="entry name" value="HOMOGENTISATE 1,2-DIOXYGENASE"/>
    <property type="match status" value="1"/>
</dbReference>
<evidence type="ECO:0000313" key="8">
    <source>
        <dbReference type="Proteomes" id="UP001610446"/>
    </source>
</evidence>
<feature type="domain" description="Homogentisate 1,2-dioxygenase C-terminal" evidence="5">
    <location>
        <begin position="315"/>
        <end position="468"/>
    </location>
</feature>
<dbReference type="Gene3D" id="2.60.120.10">
    <property type="entry name" value="Jelly Rolls"/>
    <property type="match status" value="1"/>
</dbReference>
<evidence type="ECO:0000259" key="6">
    <source>
        <dbReference type="Pfam" id="PF20510"/>
    </source>
</evidence>
<accession>A0ABR4KXI2</accession>
<dbReference type="EMBL" id="JBFXLU010000009">
    <property type="protein sequence ID" value="KAL2855943.1"/>
    <property type="molecule type" value="Genomic_DNA"/>
</dbReference>
<comment type="caution">
    <text evidence="7">The sequence shown here is derived from an EMBL/GenBank/DDBJ whole genome shotgun (WGS) entry which is preliminary data.</text>
</comment>
<evidence type="ECO:0000256" key="2">
    <source>
        <dbReference type="ARBA" id="ARBA00004704"/>
    </source>
</evidence>